<proteinExistence type="predicted"/>
<protein>
    <submittedName>
        <fullName evidence="1">Uncharacterized protein</fullName>
    </submittedName>
</protein>
<keyword evidence="2" id="KW-1185">Reference proteome</keyword>
<name>A0ABU6S241_9FABA</name>
<gene>
    <name evidence="1" type="ORF">PIB30_115911</name>
</gene>
<reference evidence="1 2" key="1">
    <citation type="journal article" date="2023" name="Plants (Basel)">
        <title>Bridging the Gap: Combining Genomics and Transcriptomics Approaches to Understand Stylosanthes scabra, an Orphan Legume from the Brazilian Caatinga.</title>
        <authorList>
            <person name="Ferreira-Neto J.R.C."/>
            <person name="da Silva M.D."/>
            <person name="Binneck E."/>
            <person name="de Melo N.F."/>
            <person name="da Silva R.H."/>
            <person name="de Melo A.L.T.M."/>
            <person name="Pandolfi V."/>
            <person name="Bustamante F.O."/>
            <person name="Brasileiro-Vidal A.C."/>
            <person name="Benko-Iseppon A.M."/>
        </authorList>
    </citation>
    <scope>NUCLEOTIDE SEQUENCE [LARGE SCALE GENOMIC DNA]</scope>
    <source>
        <tissue evidence="1">Leaves</tissue>
    </source>
</reference>
<accession>A0ABU6S241</accession>
<dbReference type="InterPro" id="IPR055326">
    <property type="entry name" value="MINIYO"/>
</dbReference>
<dbReference type="PANTHER" id="PTHR47605">
    <property type="entry name" value="TRANSCRIPTIONAL ELONGATION REGULATOR MINIYO"/>
    <property type="match status" value="1"/>
</dbReference>
<dbReference type="EMBL" id="JASCZI010044629">
    <property type="protein sequence ID" value="MED6130219.1"/>
    <property type="molecule type" value="Genomic_DNA"/>
</dbReference>
<sequence length="75" mass="8521">DNEGVLEAYTKSWTSDALDRAAIRGSIAYTLVVHHLSSFIFNTCPTDKLLLRNRLTRSLLRDYAGKQRHEVSKSL</sequence>
<comment type="caution">
    <text evidence="1">The sequence shown here is derived from an EMBL/GenBank/DDBJ whole genome shotgun (WGS) entry which is preliminary data.</text>
</comment>
<dbReference type="Proteomes" id="UP001341840">
    <property type="component" value="Unassembled WGS sequence"/>
</dbReference>
<dbReference type="PANTHER" id="PTHR47605:SF2">
    <property type="entry name" value="TRANSCRIPTIONAL ELONGATION REGULATOR MINIYO"/>
    <property type="match status" value="1"/>
</dbReference>
<organism evidence="1 2">
    <name type="scientific">Stylosanthes scabra</name>
    <dbReference type="NCBI Taxonomy" id="79078"/>
    <lineage>
        <taxon>Eukaryota</taxon>
        <taxon>Viridiplantae</taxon>
        <taxon>Streptophyta</taxon>
        <taxon>Embryophyta</taxon>
        <taxon>Tracheophyta</taxon>
        <taxon>Spermatophyta</taxon>
        <taxon>Magnoliopsida</taxon>
        <taxon>eudicotyledons</taxon>
        <taxon>Gunneridae</taxon>
        <taxon>Pentapetalae</taxon>
        <taxon>rosids</taxon>
        <taxon>fabids</taxon>
        <taxon>Fabales</taxon>
        <taxon>Fabaceae</taxon>
        <taxon>Papilionoideae</taxon>
        <taxon>50 kb inversion clade</taxon>
        <taxon>dalbergioids sensu lato</taxon>
        <taxon>Dalbergieae</taxon>
        <taxon>Pterocarpus clade</taxon>
        <taxon>Stylosanthes</taxon>
    </lineage>
</organism>
<evidence type="ECO:0000313" key="2">
    <source>
        <dbReference type="Proteomes" id="UP001341840"/>
    </source>
</evidence>
<feature type="non-terminal residue" evidence="1">
    <location>
        <position position="1"/>
    </location>
</feature>
<evidence type="ECO:0000313" key="1">
    <source>
        <dbReference type="EMBL" id="MED6130219.1"/>
    </source>
</evidence>